<dbReference type="Proteomes" id="UP001429984">
    <property type="component" value="Unassembled WGS sequence"/>
</dbReference>
<comment type="caution">
    <text evidence="2">The sequence shown here is derived from an EMBL/GenBank/DDBJ whole genome shotgun (WGS) entry which is preliminary data.</text>
</comment>
<organism evidence="2 3">
    <name type="scientific">Lysobacter niastensis</name>
    <dbReference type="NCBI Taxonomy" id="380629"/>
    <lineage>
        <taxon>Bacteria</taxon>
        <taxon>Pseudomonadati</taxon>
        <taxon>Pseudomonadota</taxon>
        <taxon>Gammaproteobacteria</taxon>
        <taxon>Lysobacterales</taxon>
        <taxon>Lysobacteraceae</taxon>
        <taxon>Lysobacter</taxon>
    </lineage>
</organism>
<proteinExistence type="predicted"/>
<sequence length="440" mass="48449">MTSRARRPLFRGRLLRVACAALLASASASATPPDGATSCRSQLLSDLGWRFQSAAVDAIEIHGGTPCDRASLDEAHAAGDLVVRMPVDLDAVARDRMMKSLMLHPATRCAYGFALGDATRRAADRLAGNDGFRFTALQTGWIGFGAGGAARDGWQPIAWFGRGYIPRGRNSEAIAGFYDGSIRAECGVGRQIAQYAAQAELYGMAAFDEAFDADEIVIGTFMRIRPTRSILLGSSAGTYARDGRAVAASALGRQAFMGVPGFIFHVLDESTLDDINNQAENFVVYDVSAEAAAALREHAGFEHYNRVNHDAWLLARQIVAAVPAPRPYRYFERLLYERDPTLRAALPDNAKVAVAQLDALLDEPFYRGFRVYVHRQGIKPVAFHIVRLFDRNPRTPFRIELGLHNVYTTLYDRYLAYRLDDCERGRLAARPLTKRDAAAR</sequence>
<gene>
    <name evidence="2" type="ORF">IU514_15190</name>
</gene>
<keyword evidence="1" id="KW-0732">Signal</keyword>
<feature type="signal peptide" evidence="1">
    <location>
        <begin position="1"/>
        <end position="30"/>
    </location>
</feature>
<evidence type="ECO:0000313" key="3">
    <source>
        <dbReference type="Proteomes" id="UP001429984"/>
    </source>
</evidence>
<evidence type="ECO:0000313" key="2">
    <source>
        <dbReference type="EMBL" id="MBF6025377.1"/>
    </source>
</evidence>
<reference evidence="2 3" key="1">
    <citation type="submission" date="2020-11" db="EMBL/GenBank/DDBJ databases">
        <title>Draft Genome Sequence and Secondary Metabolite Biosynthetic Potential of the Lysobacter niastensis Type strain DSM 18481.</title>
        <authorList>
            <person name="Turrini P."/>
            <person name="Artuso I."/>
            <person name="Tescari M."/>
            <person name="Lugli G.A."/>
            <person name="Frangipani E."/>
            <person name="Ventura M."/>
            <person name="Visca P."/>
        </authorList>
    </citation>
    <scope>NUCLEOTIDE SEQUENCE [LARGE SCALE GENOMIC DNA]</scope>
    <source>
        <strain evidence="2 3">DSM 18481</strain>
    </source>
</reference>
<protein>
    <submittedName>
        <fullName evidence="2">Uncharacterized protein</fullName>
    </submittedName>
</protein>
<name>A0ABS0BCG4_9GAMM</name>
<feature type="chain" id="PRO_5047056184" evidence="1">
    <location>
        <begin position="31"/>
        <end position="440"/>
    </location>
</feature>
<dbReference type="EMBL" id="JADLZT010000008">
    <property type="protein sequence ID" value="MBF6025377.1"/>
    <property type="molecule type" value="Genomic_DNA"/>
</dbReference>
<dbReference type="RefSeq" id="WP_194931980.1">
    <property type="nucleotide sequence ID" value="NZ_JADLZT010000008.1"/>
</dbReference>
<evidence type="ECO:0000256" key="1">
    <source>
        <dbReference type="SAM" id="SignalP"/>
    </source>
</evidence>
<accession>A0ABS0BCG4</accession>
<keyword evidence="3" id="KW-1185">Reference proteome</keyword>